<gene>
    <name evidence="2" type="ORF">LNO68_02700</name>
</gene>
<comment type="caution">
    <text evidence="2">The sequence shown here is derived from an EMBL/GenBank/DDBJ whole genome shotgun (WGS) entry which is preliminary data.</text>
</comment>
<dbReference type="RefSeq" id="WP_255034347.1">
    <property type="nucleotide sequence ID" value="NZ_CP101414.1"/>
</dbReference>
<dbReference type="Proteomes" id="UP001220940">
    <property type="component" value="Unassembled WGS sequence"/>
</dbReference>
<keyword evidence="1" id="KW-0175">Coiled coil</keyword>
<keyword evidence="3" id="KW-1185">Reference proteome</keyword>
<sequence length="333" mass="38833">MSHSAVLHIQNEDERQELLNSCTRLNDLLLDLKKNTTKQQLLDEIEHRLEENNKLLDSINANRFVVNWDNPEYDIQKLTSSIDKKIALLFSFSDQLENQLAKIKSSDINSINLIELSEKYGDLVFEAIDSLNNDNQAINESSVCEKIDELINREASLESRQKFKIDCLKLLSNAFPNDEKLRKILYELTIQVSTNLELIDFKAYIWSKKNALDRIKGLANKIYAALKNLNEGYQQIAQPIFLISEEGELKVQYEFKNKLKESFVMTISESLNVMYKIGDYERHCCEKTSNFIVDYLNKNNAKVLSKNLIREFHNVKPKYKAMEKQKTKHKEKQ</sequence>
<evidence type="ECO:0000256" key="1">
    <source>
        <dbReference type="SAM" id="Coils"/>
    </source>
</evidence>
<protein>
    <submittedName>
        <fullName evidence="2">Uncharacterized protein</fullName>
    </submittedName>
</protein>
<proteinExistence type="predicted"/>
<evidence type="ECO:0000313" key="2">
    <source>
        <dbReference type="EMBL" id="MDC4182092.1"/>
    </source>
</evidence>
<evidence type="ECO:0000313" key="3">
    <source>
        <dbReference type="Proteomes" id="UP001220940"/>
    </source>
</evidence>
<name>A0ABT5GBI4_9MOLU</name>
<reference evidence="2" key="1">
    <citation type="submission" date="2021-11" db="EMBL/GenBank/DDBJ databases">
        <title>Description of Mycoplasma bradburyaesp. nov.from sea birds: a tribute to a great mycoplasmologist.</title>
        <authorList>
            <person name="Ramirez A.S."/>
            <person name="Poveda C."/>
            <person name="Suarez-Perez A."/>
            <person name="Rosales R.S."/>
            <person name="Dijkman R."/>
            <person name="Feberwee A."/>
            <person name="Spergser J."/>
            <person name="Szostak M.P."/>
            <person name="Ressel L."/>
            <person name="Calabuig P."/>
            <person name="Catania S."/>
            <person name="Gobbo F."/>
            <person name="Timofte D."/>
            <person name="Poveda J.B."/>
        </authorList>
    </citation>
    <scope>NUCLEOTIDE SEQUENCE [LARGE SCALE GENOMIC DNA]</scope>
    <source>
        <strain evidence="2">T158</strain>
    </source>
</reference>
<feature type="coiled-coil region" evidence="1">
    <location>
        <begin position="15"/>
        <end position="62"/>
    </location>
</feature>
<accession>A0ABT5GBI4</accession>
<dbReference type="EMBL" id="JAJHZM010000012">
    <property type="protein sequence ID" value="MDC4182092.1"/>
    <property type="molecule type" value="Genomic_DNA"/>
</dbReference>
<organism evidence="2 3">
    <name type="scientific">Mycoplasma bradburyae</name>
    <dbReference type="NCBI Taxonomy" id="2963128"/>
    <lineage>
        <taxon>Bacteria</taxon>
        <taxon>Bacillati</taxon>
        <taxon>Mycoplasmatota</taxon>
        <taxon>Mollicutes</taxon>
        <taxon>Mycoplasmataceae</taxon>
        <taxon>Mycoplasma</taxon>
    </lineage>
</organism>